<accession>A0A0K9NVX4</accession>
<dbReference type="InterPro" id="IPR050369">
    <property type="entry name" value="RBOH/FRE"/>
</dbReference>
<reference evidence="4" key="1">
    <citation type="journal article" date="2016" name="Nature">
        <title>The genome of the seagrass Zostera marina reveals angiosperm adaptation to the sea.</title>
        <authorList>
            <person name="Olsen J.L."/>
            <person name="Rouze P."/>
            <person name="Verhelst B."/>
            <person name="Lin Y.-C."/>
            <person name="Bayer T."/>
            <person name="Collen J."/>
            <person name="Dattolo E."/>
            <person name="De Paoli E."/>
            <person name="Dittami S."/>
            <person name="Maumus F."/>
            <person name="Michel G."/>
            <person name="Kersting A."/>
            <person name="Lauritano C."/>
            <person name="Lohaus R."/>
            <person name="Toepel M."/>
            <person name="Tonon T."/>
            <person name="Vanneste K."/>
            <person name="Amirebrahimi M."/>
            <person name="Brakel J."/>
            <person name="Bostroem C."/>
            <person name="Chovatia M."/>
            <person name="Grimwood J."/>
            <person name="Jenkins J.W."/>
            <person name="Jueterbock A."/>
            <person name="Mraz A."/>
            <person name="Stam W.T."/>
            <person name="Tice H."/>
            <person name="Bornberg-Bauer E."/>
            <person name="Green P.J."/>
            <person name="Pearson G.A."/>
            <person name="Procaccini G."/>
            <person name="Duarte C.M."/>
            <person name="Schmutz J."/>
            <person name="Reusch T.B.H."/>
            <person name="Van de Peer Y."/>
        </authorList>
    </citation>
    <scope>NUCLEOTIDE SEQUENCE [LARGE SCALE GENOMIC DNA]</scope>
    <source>
        <strain evidence="4">cv. Finnish</strain>
    </source>
</reference>
<evidence type="ECO:0000313" key="4">
    <source>
        <dbReference type="Proteomes" id="UP000036987"/>
    </source>
</evidence>
<dbReference type="EMBL" id="LFYR01001565">
    <property type="protein sequence ID" value="KMZ60793.1"/>
    <property type="molecule type" value="Genomic_DNA"/>
</dbReference>
<dbReference type="Proteomes" id="UP000036987">
    <property type="component" value="Unassembled WGS sequence"/>
</dbReference>
<dbReference type="GO" id="GO:0016491">
    <property type="term" value="F:oxidoreductase activity"/>
    <property type="evidence" value="ECO:0007669"/>
    <property type="project" value="UniProtKB-KW"/>
</dbReference>
<protein>
    <recommendedName>
        <fullName evidence="2">Ferric reductase NAD binding domain-containing protein</fullName>
    </recommendedName>
</protein>
<proteinExistence type="predicted"/>
<organism evidence="3 4">
    <name type="scientific">Zostera marina</name>
    <name type="common">Eelgrass</name>
    <dbReference type="NCBI Taxonomy" id="29655"/>
    <lineage>
        <taxon>Eukaryota</taxon>
        <taxon>Viridiplantae</taxon>
        <taxon>Streptophyta</taxon>
        <taxon>Embryophyta</taxon>
        <taxon>Tracheophyta</taxon>
        <taxon>Spermatophyta</taxon>
        <taxon>Magnoliopsida</taxon>
        <taxon>Liliopsida</taxon>
        <taxon>Zosteraceae</taxon>
        <taxon>Zostera</taxon>
    </lineage>
</organism>
<dbReference type="OMA" id="HASLCDE"/>
<keyword evidence="4" id="KW-1185">Reference proteome</keyword>
<dbReference type="STRING" id="29655.A0A0K9NVX4"/>
<dbReference type="AlphaFoldDB" id="A0A0K9NVX4"/>
<dbReference type="PANTHER" id="PTHR11972:SF197">
    <property type="entry name" value="RESPIRATORY BURST OXIDASE HOMOLOG PROTEIN D"/>
    <property type="match status" value="1"/>
</dbReference>
<evidence type="ECO:0000256" key="1">
    <source>
        <dbReference type="ARBA" id="ARBA00023002"/>
    </source>
</evidence>
<comment type="caution">
    <text evidence="3">The sequence shown here is derived from an EMBL/GenBank/DDBJ whole genome shotgun (WGS) entry which is preliminary data.</text>
</comment>
<dbReference type="Pfam" id="PF08030">
    <property type="entry name" value="NAD_binding_6"/>
    <property type="match status" value="1"/>
</dbReference>
<dbReference type="Gene3D" id="3.40.50.80">
    <property type="entry name" value="Nucleotide-binding domain of ferredoxin-NADP reductase (FNR) module"/>
    <property type="match status" value="1"/>
</dbReference>
<gene>
    <name evidence="3" type="ORF">ZOSMA_56G00240</name>
</gene>
<keyword evidence="1" id="KW-0560">Oxidoreductase</keyword>
<feature type="domain" description="Ferric reductase NAD binding" evidence="2">
    <location>
        <begin position="5"/>
        <end position="47"/>
    </location>
</feature>
<evidence type="ECO:0000313" key="3">
    <source>
        <dbReference type="EMBL" id="KMZ60793.1"/>
    </source>
</evidence>
<dbReference type="OrthoDB" id="167398at2759"/>
<dbReference type="PANTHER" id="PTHR11972">
    <property type="entry name" value="NADPH OXIDASE"/>
    <property type="match status" value="1"/>
</dbReference>
<dbReference type="InterPro" id="IPR013121">
    <property type="entry name" value="Fe_red_NAD-bd_6"/>
</dbReference>
<sequence length="121" mass="13895">MIQSLNHAKTGVDVVSGTHVKSHFAKPKWYNVYKRIGLNNRDKRIGKFVYSKGFNHLGLSCVSVQSNLYTSESNNISTVTLFYETRVFYCGNPVLTKEFGNLARDFSKKTTTKFDFHKENF</sequence>
<evidence type="ECO:0000259" key="2">
    <source>
        <dbReference type="Pfam" id="PF08030"/>
    </source>
</evidence>
<dbReference type="InterPro" id="IPR039261">
    <property type="entry name" value="FNR_nucleotide-bd"/>
</dbReference>
<name>A0A0K9NVX4_ZOSMR</name>